<accession>A0AAV5MTM9</accession>
<keyword evidence="1" id="KW-0472">Membrane</keyword>
<sequence>MASSTLENGYCSYNEHSSQSASPGCMQKFRLYETGSVIIFSLWFSFALISRLGNNVYRIFT</sequence>
<dbReference type="AlphaFoldDB" id="A0AAV5MTM9"/>
<reference evidence="2 3" key="1">
    <citation type="journal article" date="2021" name="Commun. Biol.">
        <title>The genome of Shorea leprosula (Dipterocarpaceae) highlights the ecological relevance of drought in aseasonal tropical rainforests.</title>
        <authorList>
            <person name="Ng K.K.S."/>
            <person name="Kobayashi M.J."/>
            <person name="Fawcett J.A."/>
            <person name="Hatakeyama M."/>
            <person name="Paape T."/>
            <person name="Ng C.H."/>
            <person name="Ang C.C."/>
            <person name="Tnah L.H."/>
            <person name="Lee C.T."/>
            <person name="Nishiyama T."/>
            <person name="Sese J."/>
            <person name="O'Brien M.J."/>
            <person name="Copetti D."/>
            <person name="Mohd Noor M.I."/>
            <person name="Ong R.C."/>
            <person name="Putra M."/>
            <person name="Sireger I.Z."/>
            <person name="Indrioko S."/>
            <person name="Kosugi Y."/>
            <person name="Izuno A."/>
            <person name="Isagi Y."/>
            <person name="Lee S.L."/>
            <person name="Shimizu K.K."/>
        </authorList>
    </citation>
    <scope>NUCLEOTIDE SEQUENCE [LARGE SCALE GENOMIC DNA]</scope>
    <source>
        <strain evidence="2">214</strain>
    </source>
</reference>
<dbReference type="Proteomes" id="UP001054252">
    <property type="component" value="Unassembled WGS sequence"/>
</dbReference>
<organism evidence="2 3">
    <name type="scientific">Rubroshorea leprosula</name>
    <dbReference type="NCBI Taxonomy" id="152421"/>
    <lineage>
        <taxon>Eukaryota</taxon>
        <taxon>Viridiplantae</taxon>
        <taxon>Streptophyta</taxon>
        <taxon>Embryophyta</taxon>
        <taxon>Tracheophyta</taxon>
        <taxon>Spermatophyta</taxon>
        <taxon>Magnoliopsida</taxon>
        <taxon>eudicotyledons</taxon>
        <taxon>Gunneridae</taxon>
        <taxon>Pentapetalae</taxon>
        <taxon>rosids</taxon>
        <taxon>malvids</taxon>
        <taxon>Malvales</taxon>
        <taxon>Dipterocarpaceae</taxon>
        <taxon>Rubroshorea</taxon>
    </lineage>
</organism>
<evidence type="ECO:0000313" key="2">
    <source>
        <dbReference type="EMBL" id="GKV52895.1"/>
    </source>
</evidence>
<feature type="transmembrane region" description="Helical" evidence="1">
    <location>
        <begin position="29"/>
        <end position="49"/>
    </location>
</feature>
<name>A0AAV5MTM9_9ROSI</name>
<gene>
    <name evidence="2" type="ORF">SLEP1_g59448</name>
</gene>
<keyword evidence="1" id="KW-1133">Transmembrane helix</keyword>
<proteinExistence type="predicted"/>
<evidence type="ECO:0000256" key="1">
    <source>
        <dbReference type="SAM" id="Phobius"/>
    </source>
</evidence>
<dbReference type="EMBL" id="BPVZ01000911">
    <property type="protein sequence ID" value="GKV52895.1"/>
    <property type="molecule type" value="Genomic_DNA"/>
</dbReference>
<protein>
    <submittedName>
        <fullName evidence="2">Uncharacterized protein</fullName>
    </submittedName>
</protein>
<keyword evidence="3" id="KW-1185">Reference proteome</keyword>
<keyword evidence="1" id="KW-0812">Transmembrane</keyword>
<evidence type="ECO:0000313" key="3">
    <source>
        <dbReference type="Proteomes" id="UP001054252"/>
    </source>
</evidence>
<comment type="caution">
    <text evidence="2">The sequence shown here is derived from an EMBL/GenBank/DDBJ whole genome shotgun (WGS) entry which is preliminary data.</text>
</comment>